<dbReference type="Proteomes" id="UP000252378">
    <property type="component" value="Unassembled WGS sequence"/>
</dbReference>
<name>A0A367G4L1_9FIRM</name>
<gene>
    <name evidence="2" type="ORF">C7J97_09155</name>
</gene>
<organism evidence="2 3">
    <name type="scientific">Faecalibacterium prausnitzii</name>
    <dbReference type="NCBI Taxonomy" id="853"/>
    <lineage>
        <taxon>Bacteria</taxon>
        <taxon>Bacillati</taxon>
        <taxon>Bacillota</taxon>
        <taxon>Clostridia</taxon>
        <taxon>Eubacteriales</taxon>
        <taxon>Oscillospiraceae</taxon>
        <taxon>Faecalibacterium</taxon>
    </lineage>
</organism>
<feature type="transmembrane region" description="Helical" evidence="1">
    <location>
        <begin position="41"/>
        <end position="60"/>
    </location>
</feature>
<sequence length="62" mass="7102">MENLVMYGLIKIWWIFPFAFVFSLVAAIKEAVKDGSNDLKYALISAVSLFILVAVCMPYYNY</sequence>
<protein>
    <submittedName>
        <fullName evidence="2">Uncharacterized protein</fullName>
    </submittedName>
</protein>
<keyword evidence="1" id="KW-0812">Transmembrane</keyword>
<dbReference type="EMBL" id="PXUP01000011">
    <property type="protein sequence ID" value="RCH45647.1"/>
    <property type="molecule type" value="Genomic_DNA"/>
</dbReference>
<evidence type="ECO:0000256" key="1">
    <source>
        <dbReference type="SAM" id="Phobius"/>
    </source>
</evidence>
<dbReference type="RefSeq" id="WP_113993379.1">
    <property type="nucleotide sequence ID" value="NZ_JAWHPP010000055.1"/>
</dbReference>
<feature type="transmembrane region" description="Helical" evidence="1">
    <location>
        <begin position="12"/>
        <end position="29"/>
    </location>
</feature>
<keyword evidence="1" id="KW-1133">Transmembrane helix</keyword>
<reference evidence="2 3" key="1">
    <citation type="submission" date="2018-03" db="EMBL/GenBank/DDBJ databases">
        <title>Complete genome sequencing of Faecalibacterium prausnitzii strains isolated from the human gut.</title>
        <authorList>
            <person name="Fitzgerald B.C."/>
            <person name="Shkoporov A.N."/>
            <person name="Ross P.R."/>
            <person name="Hill C."/>
        </authorList>
    </citation>
    <scope>NUCLEOTIDE SEQUENCE [LARGE SCALE GENOMIC DNA]</scope>
    <source>
        <strain evidence="2 3">ATCC 27768</strain>
    </source>
</reference>
<comment type="caution">
    <text evidence="2">The sequence shown here is derived from an EMBL/GenBank/DDBJ whole genome shotgun (WGS) entry which is preliminary data.</text>
</comment>
<evidence type="ECO:0000313" key="2">
    <source>
        <dbReference type="EMBL" id="RCH45647.1"/>
    </source>
</evidence>
<evidence type="ECO:0000313" key="3">
    <source>
        <dbReference type="Proteomes" id="UP000252378"/>
    </source>
</evidence>
<accession>A0A367G4L1</accession>
<proteinExistence type="predicted"/>
<dbReference type="AlphaFoldDB" id="A0A367G4L1"/>
<keyword evidence="1" id="KW-0472">Membrane</keyword>